<evidence type="ECO:0000256" key="11">
    <source>
        <dbReference type="RuleBase" id="RU368061"/>
    </source>
</evidence>
<evidence type="ECO:0000256" key="8">
    <source>
        <dbReference type="ARBA" id="ARBA00023125"/>
    </source>
</evidence>
<evidence type="ECO:0000313" key="14">
    <source>
        <dbReference type="EMBL" id="CDW73635.1"/>
    </source>
</evidence>
<keyword evidence="9 11" id="KW-0539">Nucleus</keyword>
<dbReference type="Gene3D" id="3.40.50.300">
    <property type="entry name" value="P-loop containing nucleotide triphosphate hydrolases"/>
    <property type="match status" value="1"/>
</dbReference>
<feature type="compositionally biased region" description="Basic and acidic residues" evidence="12">
    <location>
        <begin position="742"/>
        <end position="754"/>
    </location>
</feature>
<dbReference type="InterPro" id="IPR003593">
    <property type="entry name" value="AAA+_ATPase"/>
</dbReference>
<dbReference type="AlphaFoldDB" id="A0A077ZWI1"/>
<name>A0A077ZWI1_STYLE</name>
<keyword evidence="4 10" id="KW-0547">Nucleotide-binding</keyword>
<dbReference type="Proteomes" id="UP000039865">
    <property type="component" value="Unassembled WGS sequence"/>
</dbReference>
<dbReference type="Gene3D" id="2.40.50.140">
    <property type="entry name" value="Nucleic acid-binding proteins"/>
    <property type="match status" value="1"/>
</dbReference>
<dbReference type="GO" id="GO:0016787">
    <property type="term" value="F:hydrolase activity"/>
    <property type="evidence" value="ECO:0007669"/>
    <property type="project" value="UniProtKB-KW"/>
</dbReference>
<dbReference type="SUPFAM" id="SSF52540">
    <property type="entry name" value="P-loop containing nucleoside triphosphate hydrolases"/>
    <property type="match status" value="1"/>
</dbReference>
<comment type="similarity">
    <text evidence="2 10">Belongs to the MCM family.</text>
</comment>
<dbReference type="PROSITE" id="PS00847">
    <property type="entry name" value="MCM_1"/>
    <property type="match status" value="1"/>
</dbReference>
<dbReference type="OrthoDB" id="1882346at2759"/>
<feature type="compositionally biased region" description="Basic and acidic residues" evidence="12">
    <location>
        <begin position="708"/>
        <end position="730"/>
    </location>
</feature>
<dbReference type="Pfam" id="PF14551">
    <property type="entry name" value="MCM_N"/>
    <property type="match status" value="1"/>
</dbReference>
<evidence type="ECO:0000256" key="5">
    <source>
        <dbReference type="ARBA" id="ARBA00022801"/>
    </source>
</evidence>
<dbReference type="Pfam" id="PF00493">
    <property type="entry name" value="MCM"/>
    <property type="match status" value="1"/>
</dbReference>
<dbReference type="PRINTS" id="PR01657">
    <property type="entry name" value="MCMFAMILY"/>
</dbReference>
<dbReference type="Pfam" id="PF17855">
    <property type="entry name" value="MCM_lid"/>
    <property type="match status" value="1"/>
</dbReference>
<dbReference type="InterPro" id="IPR012340">
    <property type="entry name" value="NA-bd_OB-fold"/>
</dbReference>
<dbReference type="InterPro" id="IPR041562">
    <property type="entry name" value="MCM_lid"/>
</dbReference>
<organism evidence="14 15">
    <name type="scientific">Stylonychia lemnae</name>
    <name type="common">Ciliate</name>
    <dbReference type="NCBI Taxonomy" id="5949"/>
    <lineage>
        <taxon>Eukaryota</taxon>
        <taxon>Sar</taxon>
        <taxon>Alveolata</taxon>
        <taxon>Ciliophora</taxon>
        <taxon>Intramacronucleata</taxon>
        <taxon>Spirotrichea</taxon>
        <taxon>Stichotrichia</taxon>
        <taxon>Sporadotrichida</taxon>
        <taxon>Oxytrichidae</taxon>
        <taxon>Stylonychinae</taxon>
        <taxon>Stylonychia</taxon>
    </lineage>
</organism>
<evidence type="ECO:0000256" key="12">
    <source>
        <dbReference type="SAM" id="MobiDB-lite"/>
    </source>
</evidence>
<evidence type="ECO:0000256" key="6">
    <source>
        <dbReference type="ARBA" id="ARBA00022806"/>
    </source>
</evidence>
<dbReference type="EC" id="3.6.4.12" evidence="11"/>
<dbReference type="GO" id="GO:0005524">
    <property type="term" value="F:ATP binding"/>
    <property type="evidence" value="ECO:0007669"/>
    <property type="project" value="UniProtKB-UniRule"/>
</dbReference>
<dbReference type="InterPro" id="IPR031327">
    <property type="entry name" value="MCM"/>
</dbReference>
<dbReference type="InterPro" id="IPR027417">
    <property type="entry name" value="P-loop_NTPase"/>
</dbReference>
<evidence type="ECO:0000256" key="3">
    <source>
        <dbReference type="ARBA" id="ARBA00022705"/>
    </source>
</evidence>
<dbReference type="InterPro" id="IPR018525">
    <property type="entry name" value="MCM_CS"/>
</dbReference>
<sequence>MENQTQQMNVDIMKQSTDQMRMQMQDVIIEYLNQNEVTKRIKNTIGRQQRFNVNLDELRQFNPKLANFVVRDPIQAIKLFQDQLNQSIKGMNDGSGKGNLKANLQTGNQFPSKIQQYYINFEGNFGKNHITPRGLKSDLVNQFVAVNGIVTRMSIVKPKIQTSVHYCEVTKRGHVKNYNDQFNLLQIAENEGAVSEQTNAFPTKDQNDNPLSAEYGYCVYKDSQVITIQEMPERAPTGQLPRSIQVVLENDLVDKVKPGDRIQVTGVFRTVAPHGPQTSGIFRTFLVATGVQSLNIEKEKPNLNENDIKNIKKLSQNQQLFDILGNSVAPSIEGNNHVKKALLLQLLGGAEKNLENGTHLRGDINIMMVGDPSTAKSQLLRHMMDIAPLAINTTGRGSSGVGLTAAVTVDKDTGEKHLEAGAMVLADRGIVCIDEFDKMNDIDRVAIHEVMEQQTVTIAKAGIHVSLNARCSVIAAANPIYGEYARDQPVGRNIGLPDSLLSRFDLLFVMLDEKDPEHDRKIAERVIQNHRYQAANSEFPQFNYFNDDFVIEPEYKDDRREDSKGTMMFEKINLSLHNKNEKNSIVTREFLKKYISYAKSQKHPELTAKCIEYAATIYSLMRTKALNYDQSKVSSPVTVRTLETIIRLATAHAKLRLSKKIEETDLDIASILLNNSIFQENNQLQPDEDEDEYNDKIQFNTQPQRSKRGQDREMKKEHSPAKKLKKEDATPAKSLSKKQAKPIKDDEDPRPSKKMKIDHDEAVGQLFASQTQATKAGAGAQISIKTKVSQKLKSQVYKYIHECKNKKNTATVADIMAIYEKAKGNKDAEQIKNTQHLQQILLEMESDNFVFYDQDQDLVILV</sequence>
<evidence type="ECO:0000313" key="15">
    <source>
        <dbReference type="Proteomes" id="UP000039865"/>
    </source>
</evidence>
<evidence type="ECO:0000259" key="13">
    <source>
        <dbReference type="PROSITE" id="PS50051"/>
    </source>
</evidence>
<keyword evidence="15" id="KW-1185">Reference proteome</keyword>
<comment type="subcellular location">
    <subcellularLocation>
        <location evidence="1 11">Nucleus</location>
    </subcellularLocation>
</comment>
<dbReference type="Gene3D" id="2.20.28.10">
    <property type="match status" value="1"/>
</dbReference>
<dbReference type="GO" id="GO:0017116">
    <property type="term" value="F:single-stranded DNA helicase activity"/>
    <property type="evidence" value="ECO:0007669"/>
    <property type="project" value="TreeGrafter"/>
</dbReference>
<dbReference type="InterPro" id="IPR008046">
    <property type="entry name" value="Mcm3"/>
</dbReference>
<dbReference type="InterPro" id="IPR033762">
    <property type="entry name" value="MCM_OB"/>
</dbReference>
<dbReference type="InterPro" id="IPR027925">
    <property type="entry name" value="MCM_N"/>
</dbReference>
<protein>
    <recommendedName>
        <fullName evidence="11">DNA replication licensing factor MCM3</fullName>
        <ecNumber evidence="11">3.6.4.12</ecNumber>
    </recommendedName>
</protein>
<dbReference type="Pfam" id="PF17207">
    <property type="entry name" value="MCM_OB"/>
    <property type="match status" value="1"/>
</dbReference>
<keyword evidence="5 11" id="KW-0378">Hydrolase</keyword>
<dbReference type="SUPFAM" id="SSF50249">
    <property type="entry name" value="Nucleic acid-binding proteins"/>
    <property type="match status" value="1"/>
</dbReference>
<evidence type="ECO:0000256" key="1">
    <source>
        <dbReference type="ARBA" id="ARBA00004123"/>
    </source>
</evidence>
<evidence type="ECO:0000256" key="7">
    <source>
        <dbReference type="ARBA" id="ARBA00022840"/>
    </source>
</evidence>
<evidence type="ECO:0000256" key="10">
    <source>
        <dbReference type="RuleBase" id="RU004070"/>
    </source>
</evidence>
<keyword evidence="8 10" id="KW-0238">DNA-binding</keyword>
<keyword evidence="7 10" id="KW-0067">ATP-binding</keyword>
<dbReference type="Gene3D" id="3.30.1640.10">
    <property type="entry name" value="mini-chromosome maintenance (MCM) complex, chain A, domain 1"/>
    <property type="match status" value="1"/>
</dbReference>
<dbReference type="EMBL" id="CCKQ01002534">
    <property type="protein sequence ID" value="CDW73635.1"/>
    <property type="molecule type" value="Genomic_DNA"/>
</dbReference>
<evidence type="ECO:0000256" key="9">
    <source>
        <dbReference type="ARBA" id="ARBA00023242"/>
    </source>
</evidence>
<dbReference type="GO" id="GO:0003697">
    <property type="term" value="F:single-stranded DNA binding"/>
    <property type="evidence" value="ECO:0007669"/>
    <property type="project" value="TreeGrafter"/>
</dbReference>
<evidence type="ECO:0000256" key="2">
    <source>
        <dbReference type="ARBA" id="ARBA00008010"/>
    </source>
</evidence>
<dbReference type="FunCoup" id="A0A077ZWI1">
    <property type="interactions" value="516"/>
</dbReference>
<accession>A0A077ZWI1</accession>
<dbReference type="SMART" id="SM00382">
    <property type="entry name" value="AAA"/>
    <property type="match status" value="1"/>
</dbReference>
<comment type="subunit">
    <text evidence="11">Component of the MCM2-7 complex.</text>
</comment>
<evidence type="ECO:0000256" key="4">
    <source>
        <dbReference type="ARBA" id="ARBA00022741"/>
    </source>
</evidence>
<dbReference type="GO" id="GO:0000727">
    <property type="term" value="P:double-strand break repair via break-induced replication"/>
    <property type="evidence" value="ECO:0007669"/>
    <property type="project" value="TreeGrafter"/>
</dbReference>
<dbReference type="GO" id="GO:0042555">
    <property type="term" value="C:MCM complex"/>
    <property type="evidence" value="ECO:0007669"/>
    <property type="project" value="UniProtKB-UniRule"/>
</dbReference>
<comment type="catalytic activity">
    <reaction evidence="11">
        <text>ATP + H2O = ADP + phosphate + H(+)</text>
        <dbReference type="Rhea" id="RHEA:13065"/>
        <dbReference type="ChEBI" id="CHEBI:15377"/>
        <dbReference type="ChEBI" id="CHEBI:15378"/>
        <dbReference type="ChEBI" id="CHEBI:30616"/>
        <dbReference type="ChEBI" id="CHEBI:43474"/>
        <dbReference type="ChEBI" id="CHEBI:456216"/>
        <dbReference type="EC" id="3.6.4.12"/>
    </reaction>
</comment>
<dbReference type="GO" id="GO:1902975">
    <property type="term" value="P:mitotic DNA replication initiation"/>
    <property type="evidence" value="ECO:0007669"/>
    <property type="project" value="TreeGrafter"/>
</dbReference>
<keyword evidence="6 11" id="KW-0347">Helicase</keyword>
<dbReference type="PROSITE" id="PS50051">
    <property type="entry name" value="MCM_2"/>
    <property type="match status" value="1"/>
</dbReference>
<feature type="domain" description="MCM C-terminal AAA(+) ATPase" evidence="13">
    <location>
        <begin position="320"/>
        <end position="526"/>
    </location>
</feature>
<gene>
    <name evidence="14" type="primary">Contig12919.g13777</name>
    <name evidence="14" type="ORF">STYLEM_2620</name>
</gene>
<dbReference type="PANTHER" id="PTHR11630:SF46">
    <property type="entry name" value="DNA REPLICATION LICENSING FACTOR MCM3-RELATED"/>
    <property type="match status" value="1"/>
</dbReference>
<dbReference type="PANTHER" id="PTHR11630">
    <property type="entry name" value="DNA REPLICATION LICENSING FACTOR MCM FAMILY MEMBER"/>
    <property type="match status" value="1"/>
</dbReference>
<dbReference type="InterPro" id="IPR001208">
    <property type="entry name" value="MCM_dom"/>
</dbReference>
<dbReference type="GO" id="GO:0005634">
    <property type="term" value="C:nucleus"/>
    <property type="evidence" value="ECO:0007669"/>
    <property type="project" value="UniProtKB-SubCell"/>
</dbReference>
<feature type="region of interest" description="Disordered" evidence="12">
    <location>
        <begin position="697"/>
        <end position="754"/>
    </location>
</feature>
<reference evidence="14 15" key="1">
    <citation type="submission" date="2014-06" db="EMBL/GenBank/DDBJ databases">
        <authorList>
            <person name="Swart Estienne"/>
        </authorList>
    </citation>
    <scope>NUCLEOTIDE SEQUENCE [LARGE SCALE GENOMIC DNA]</scope>
    <source>
        <strain evidence="14 15">130c</strain>
    </source>
</reference>
<proteinExistence type="inferred from homology"/>
<comment type="function">
    <text evidence="11">Acts as component of the MCM2-7 complex (MCM complex) which is the replicative helicase essential for 'once per cell cycle' DNA replication initiation and elongation in eukaryotic cells. The active ATPase sites in the MCM2-7 ring are formed through the interaction surfaces of two neighboring subunits such that a critical structure of a conserved arginine finger motif is provided in trans relative to the ATP-binding site of the Walker A box of the adjacent subunit. The six ATPase active sites, however, are likely to contribute differentially to the complex helicase activity.</text>
</comment>
<dbReference type="SMART" id="SM00350">
    <property type="entry name" value="MCM"/>
    <property type="match status" value="1"/>
</dbReference>
<dbReference type="FunFam" id="3.40.50.300:FF:000501">
    <property type="entry name" value="DNA replication licensing factor MCM7"/>
    <property type="match status" value="1"/>
</dbReference>
<dbReference type="OMA" id="NVYPQED"/>
<dbReference type="InParanoid" id="A0A077ZWI1"/>
<keyword evidence="3 11" id="KW-0235">DNA replication</keyword>
<dbReference type="GO" id="GO:0006271">
    <property type="term" value="P:DNA strand elongation involved in DNA replication"/>
    <property type="evidence" value="ECO:0007669"/>
    <property type="project" value="TreeGrafter"/>
</dbReference>
<dbReference type="PRINTS" id="PR01659">
    <property type="entry name" value="MCMPROTEIN3"/>
</dbReference>